<dbReference type="Proteomes" id="UP000095746">
    <property type="component" value="Unassembled WGS sequence"/>
</dbReference>
<reference evidence="1 2" key="1">
    <citation type="submission" date="2015-09" db="EMBL/GenBank/DDBJ databases">
        <authorList>
            <consortium name="Pathogen Informatics"/>
        </authorList>
    </citation>
    <scope>NUCLEOTIDE SEQUENCE [LARGE SCALE GENOMIC DNA]</scope>
    <source>
        <strain evidence="1 2">2789STDY5608854</strain>
    </source>
</reference>
<evidence type="ECO:0000313" key="2">
    <source>
        <dbReference type="Proteomes" id="UP000095746"/>
    </source>
</evidence>
<dbReference type="EMBL" id="CYZT01000032">
    <property type="protein sequence ID" value="CUN99672.1"/>
    <property type="molecule type" value="Genomic_DNA"/>
</dbReference>
<dbReference type="AlphaFoldDB" id="A0A174BF89"/>
<organism evidence="1 2">
    <name type="scientific">Flavonifractor plautii</name>
    <name type="common">Fusobacterium plautii</name>
    <dbReference type="NCBI Taxonomy" id="292800"/>
    <lineage>
        <taxon>Bacteria</taxon>
        <taxon>Bacillati</taxon>
        <taxon>Bacillota</taxon>
        <taxon>Clostridia</taxon>
        <taxon>Eubacteriales</taxon>
        <taxon>Oscillospiraceae</taxon>
        <taxon>Flavonifractor</taxon>
    </lineage>
</organism>
<sequence>MGTEEAFCKAMMAEVLSGLVSPRAASVAPINSLVREMASSINWLTWGEMAAGSMARATLVTSPPLTGMAFPTPESHREIRVLSYTIFG</sequence>
<gene>
    <name evidence="1" type="ORF">ERS852411_00809</name>
</gene>
<evidence type="ECO:0000313" key="1">
    <source>
        <dbReference type="EMBL" id="CUN99672.1"/>
    </source>
</evidence>
<proteinExistence type="predicted"/>
<protein>
    <submittedName>
        <fullName evidence="1">Uncharacterized protein</fullName>
    </submittedName>
</protein>
<accession>A0A174BF89</accession>
<name>A0A174BF89_FLAPL</name>